<name>A0AAJ6Z8G0_PAPXU</name>
<feature type="compositionally biased region" description="Acidic residues" evidence="3">
    <location>
        <begin position="549"/>
        <end position="563"/>
    </location>
</feature>
<feature type="compositionally biased region" description="Basic residues" evidence="3">
    <location>
        <begin position="310"/>
        <end position="323"/>
    </location>
</feature>
<dbReference type="KEGG" id="pxu:106117434"/>
<dbReference type="GeneID" id="106117434"/>
<reference evidence="5" key="1">
    <citation type="submission" date="2025-08" db="UniProtKB">
        <authorList>
            <consortium name="RefSeq"/>
        </authorList>
    </citation>
    <scope>IDENTIFICATION</scope>
</reference>
<feature type="region of interest" description="Disordered" evidence="3">
    <location>
        <begin position="22"/>
        <end position="96"/>
    </location>
</feature>
<evidence type="ECO:0000313" key="5">
    <source>
        <dbReference type="RefSeq" id="XP_013167198.1"/>
    </source>
</evidence>
<dbReference type="InterPro" id="IPR000504">
    <property type="entry name" value="RRM_dom"/>
</dbReference>
<dbReference type="SMART" id="SM00360">
    <property type="entry name" value="RRM"/>
    <property type="match status" value="2"/>
</dbReference>
<feature type="compositionally biased region" description="Basic and acidic residues" evidence="3">
    <location>
        <begin position="110"/>
        <end position="124"/>
    </location>
</feature>
<dbReference type="RefSeq" id="XP_013167198.1">
    <property type="nucleotide sequence ID" value="XM_013311744.1"/>
</dbReference>
<feature type="compositionally biased region" description="Polar residues" evidence="3">
    <location>
        <begin position="234"/>
        <end position="243"/>
    </location>
</feature>
<keyword evidence="1 2" id="KW-0694">RNA-binding</keyword>
<feature type="region of interest" description="Disordered" evidence="3">
    <location>
        <begin position="527"/>
        <end position="563"/>
    </location>
</feature>
<protein>
    <submittedName>
        <fullName evidence="5">ABC transporter F family member 4-like</fullName>
    </submittedName>
</protein>
<feature type="compositionally biased region" description="Polar residues" evidence="3">
    <location>
        <begin position="73"/>
        <end position="84"/>
    </location>
</feature>
<dbReference type="InterPro" id="IPR012677">
    <property type="entry name" value="Nucleotide-bd_a/b_plait_sf"/>
</dbReference>
<dbReference type="AlphaFoldDB" id="A0AAJ6Z8G0"/>
<accession>A0AAJ6Z8G0</accession>
<dbReference type="Pfam" id="PF00076">
    <property type="entry name" value="RRM_1"/>
    <property type="match status" value="1"/>
</dbReference>
<evidence type="ECO:0000256" key="2">
    <source>
        <dbReference type="PROSITE-ProRule" id="PRU00176"/>
    </source>
</evidence>
<gene>
    <name evidence="5" type="primary">LOC106117434</name>
</gene>
<sequence length="563" mass="64158">MNFAHLYKSAAETNVKLISTQDKLGKSKRKKMKSNLVTSNTVGETGEKNTDENQPLNNVLNKNARKKDKVKSAQVSYNSESVVNTEMGKIKPKKRNKSVSFMLDDKEEVVVKKTKSDITTHKQDTINNENNRKKQKKKNKSQDRVENDDVDMKKEDITSNSIDKTMNLKRNILQKLDNEYSDPTKRKINKKVKKNIKGKESGDSNIENVNLINKSQETTDNKKKKLQHKEIDTNVGTSTTDNKSSVEPKKAKKKKNITNAQNNETEIDSDKYKKNENKPEVIAGNLENLSIGDNTHTLSNLLDEMTVVDKKKRKKNKINKKRDKQPEAETKAEIEGSKEKEKWQKKRWNKGKKGKDDPDKGMHPVNVENLPFSIILSYKKLLAEHFAQCGTVRRVGIAQIYPSEGIKPVFNTTVYFDTAADAMKALEEDNTSFEGTTIRVLKPFPPTETTAVVRTYGPLTEQIISTMFSNVGRIRRIRHLIKGKKSMSTAFVELDEPEAVERAMKMAEEVRVGGKKVYVTKFQLHEKPKKNKKKSNTIDKVDEKRPPVNDDEDSDDSDDDKND</sequence>
<dbReference type="PROSITE" id="PS50102">
    <property type="entry name" value="RRM"/>
    <property type="match status" value="1"/>
</dbReference>
<evidence type="ECO:0000256" key="1">
    <source>
        <dbReference type="ARBA" id="ARBA00022884"/>
    </source>
</evidence>
<feature type="region of interest" description="Disordered" evidence="3">
    <location>
        <begin position="310"/>
        <end position="364"/>
    </location>
</feature>
<evidence type="ECO:0000259" key="4">
    <source>
        <dbReference type="PROSITE" id="PS50102"/>
    </source>
</evidence>
<feature type="compositionally biased region" description="Basic and acidic residues" evidence="3">
    <location>
        <begin position="536"/>
        <end position="548"/>
    </location>
</feature>
<feature type="region of interest" description="Disordered" evidence="3">
    <location>
        <begin position="110"/>
        <end position="162"/>
    </location>
</feature>
<feature type="compositionally biased region" description="Basic and acidic residues" evidence="3">
    <location>
        <begin position="140"/>
        <end position="157"/>
    </location>
</feature>
<proteinExistence type="predicted"/>
<dbReference type="InterPro" id="IPR035979">
    <property type="entry name" value="RBD_domain_sf"/>
</dbReference>
<feature type="compositionally biased region" description="Basic residues" evidence="3">
    <location>
        <begin position="343"/>
        <end position="353"/>
    </location>
</feature>
<feature type="compositionally biased region" description="Basic and acidic residues" evidence="3">
    <location>
        <begin position="324"/>
        <end position="342"/>
    </location>
</feature>
<dbReference type="Gene3D" id="3.30.70.330">
    <property type="match status" value="2"/>
</dbReference>
<dbReference type="CDD" id="cd00590">
    <property type="entry name" value="RRM_SF"/>
    <property type="match status" value="1"/>
</dbReference>
<organism evidence="5">
    <name type="scientific">Papilio xuthus</name>
    <name type="common">Asian swallowtail butterfly</name>
    <dbReference type="NCBI Taxonomy" id="66420"/>
    <lineage>
        <taxon>Eukaryota</taxon>
        <taxon>Metazoa</taxon>
        <taxon>Ecdysozoa</taxon>
        <taxon>Arthropoda</taxon>
        <taxon>Hexapoda</taxon>
        <taxon>Insecta</taxon>
        <taxon>Pterygota</taxon>
        <taxon>Neoptera</taxon>
        <taxon>Endopterygota</taxon>
        <taxon>Lepidoptera</taxon>
        <taxon>Glossata</taxon>
        <taxon>Ditrysia</taxon>
        <taxon>Papilionoidea</taxon>
        <taxon>Papilionidae</taxon>
        <taxon>Papilioninae</taxon>
        <taxon>Papilio</taxon>
    </lineage>
</organism>
<feature type="region of interest" description="Disordered" evidence="3">
    <location>
        <begin position="217"/>
        <end position="275"/>
    </location>
</feature>
<evidence type="ECO:0000256" key="3">
    <source>
        <dbReference type="SAM" id="MobiDB-lite"/>
    </source>
</evidence>
<dbReference type="SUPFAM" id="SSF54928">
    <property type="entry name" value="RNA-binding domain, RBD"/>
    <property type="match status" value="1"/>
</dbReference>
<feature type="domain" description="RRM" evidence="4">
    <location>
        <begin position="449"/>
        <end position="524"/>
    </location>
</feature>
<dbReference type="Proteomes" id="UP000694872">
    <property type="component" value="Unplaced"/>
</dbReference>
<dbReference type="GO" id="GO:0003723">
    <property type="term" value="F:RNA binding"/>
    <property type="evidence" value="ECO:0007669"/>
    <property type="project" value="UniProtKB-UniRule"/>
</dbReference>
<feature type="compositionally biased region" description="Polar residues" evidence="3">
    <location>
        <begin position="52"/>
        <end position="61"/>
    </location>
</feature>